<evidence type="ECO:0000313" key="13">
    <source>
        <dbReference type="EnsemblMetazoa" id="AALFPA23_008638.P11698"/>
    </source>
</evidence>
<dbReference type="CDD" id="cd03250">
    <property type="entry name" value="ABCC_MRP_domain1"/>
    <property type="match status" value="1"/>
</dbReference>
<evidence type="ECO:0000313" key="14">
    <source>
        <dbReference type="Proteomes" id="UP000069940"/>
    </source>
</evidence>
<keyword evidence="6" id="KW-0067">ATP-binding</keyword>
<dbReference type="InterPro" id="IPR027417">
    <property type="entry name" value="P-loop_NTPase"/>
</dbReference>
<dbReference type="Proteomes" id="UP000069940">
    <property type="component" value="Unassembled WGS sequence"/>
</dbReference>
<dbReference type="EnsemblMetazoa" id="AALFPA23_008638.R11698">
    <property type="protein sequence ID" value="AALFPA23_008638.P11698"/>
    <property type="gene ID" value="AALFPA23_008638"/>
</dbReference>
<evidence type="ECO:0000256" key="8">
    <source>
        <dbReference type="ARBA" id="ARBA00023136"/>
    </source>
</evidence>
<feature type="compositionally biased region" description="Basic and acidic residues" evidence="9">
    <location>
        <begin position="655"/>
        <end position="664"/>
    </location>
</feature>
<keyword evidence="3" id="KW-0813">Transport</keyword>
<evidence type="ECO:0000259" key="11">
    <source>
        <dbReference type="PROSITE" id="PS50893"/>
    </source>
</evidence>
<feature type="compositionally biased region" description="Low complexity" evidence="9">
    <location>
        <begin position="667"/>
        <end position="677"/>
    </location>
</feature>
<dbReference type="PANTHER" id="PTHR24223:SF456">
    <property type="entry name" value="MULTIDRUG RESISTANCE-ASSOCIATED PROTEIN LETHAL(2)03659"/>
    <property type="match status" value="1"/>
</dbReference>
<name>A0ABM1YF93_AEDAL</name>
<feature type="transmembrane region" description="Helical" evidence="10">
    <location>
        <begin position="963"/>
        <end position="984"/>
    </location>
</feature>
<dbReference type="PROSITE" id="PS50929">
    <property type="entry name" value="ABC_TM1F"/>
    <property type="match status" value="2"/>
</dbReference>
<dbReference type="Pfam" id="PF00005">
    <property type="entry name" value="ABC_tran"/>
    <property type="match status" value="2"/>
</dbReference>
<dbReference type="SUPFAM" id="SSF52540">
    <property type="entry name" value="P-loop containing nucleoside triphosphate hydrolases"/>
    <property type="match status" value="2"/>
</dbReference>
<feature type="transmembrane region" description="Helical" evidence="10">
    <location>
        <begin position="881"/>
        <end position="899"/>
    </location>
</feature>
<feature type="transmembrane region" description="Helical" evidence="10">
    <location>
        <begin position="719"/>
        <end position="739"/>
    </location>
</feature>
<feature type="transmembrane region" description="Helical" evidence="10">
    <location>
        <begin position="996"/>
        <end position="1014"/>
    </location>
</feature>
<dbReference type="InterPro" id="IPR050173">
    <property type="entry name" value="ABC_transporter_C-like"/>
</dbReference>
<feature type="transmembrane region" description="Helical" evidence="10">
    <location>
        <begin position="93"/>
        <end position="121"/>
    </location>
</feature>
<feature type="domain" description="ABC transmembrane type-1" evidence="12">
    <location>
        <begin position="723"/>
        <end position="1026"/>
    </location>
</feature>
<dbReference type="InterPro" id="IPR003593">
    <property type="entry name" value="AAA+_ATPase"/>
</dbReference>
<comment type="subcellular location">
    <subcellularLocation>
        <location evidence="1">Membrane</location>
        <topology evidence="1">Multi-pass membrane protein</topology>
    </subcellularLocation>
</comment>
<dbReference type="InterPro" id="IPR003439">
    <property type="entry name" value="ABC_transporter-like_ATP-bd"/>
</dbReference>
<dbReference type="Gene3D" id="1.20.1560.10">
    <property type="entry name" value="ABC transporter type 1, transmembrane domain"/>
    <property type="match status" value="2"/>
</dbReference>
<evidence type="ECO:0000256" key="10">
    <source>
        <dbReference type="SAM" id="Phobius"/>
    </source>
</evidence>
<evidence type="ECO:0000256" key="7">
    <source>
        <dbReference type="ARBA" id="ARBA00022989"/>
    </source>
</evidence>
<dbReference type="PROSITE" id="PS50893">
    <property type="entry name" value="ABC_TRANSPORTER_2"/>
    <property type="match status" value="2"/>
</dbReference>
<dbReference type="Gene3D" id="3.40.50.300">
    <property type="entry name" value="P-loop containing nucleotide triphosphate hydrolases"/>
    <property type="match status" value="2"/>
</dbReference>
<feature type="transmembrane region" description="Helical" evidence="10">
    <location>
        <begin position="234"/>
        <end position="253"/>
    </location>
</feature>
<dbReference type="PROSITE" id="PS00211">
    <property type="entry name" value="ABC_TRANSPORTER_1"/>
    <property type="match status" value="2"/>
</dbReference>
<dbReference type="InterPro" id="IPR017871">
    <property type="entry name" value="ABC_transporter-like_CS"/>
</dbReference>
<reference evidence="13" key="2">
    <citation type="submission" date="2025-05" db="UniProtKB">
        <authorList>
            <consortium name="EnsemblMetazoa"/>
        </authorList>
    </citation>
    <scope>IDENTIFICATION</scope>
    <source>
        <strain evidence="13">Foshan</strain>
    </source>
</reference>
<dbReference type="SMART" id="SM00382">
    <property type="entry name" value="AAA"/>
    <property type="match status" value="2"/>
</dbReference>
<evidence type="ECO:0000256" key="4">
    <source>
        <dbReference type="ARBA" id="ARBA00022692"/>
    </source>
</evidence>
<keyword evidence="8 10" id="KW-0472">Membrane</keyword>
<sequence length="1309" mass="146408">MEAPKVKLCDNPRQNASLLSVLTFWWTVDMFRKGSTKTLGLSDLYKPLEADHADRLGDQLERNWRLQLHKCKQHKNARPSLVKAIFRTFWKDWVVLSLITVFGEIVLRIAQPILLGRLLLYFRRQSDISYEEALYYAIAMIAAKAGSIILDNQYGILTCLTGIRTKIAMCSVLYRKSLRLSRNALGDTSPGKVVNLMSNDVNRFDIVAFLICYMWASPIILVIVLVLLWYEVGWAGPIGMVVIFVVTPIQSFFGKLTSRYRLQTALKTDERIRLMDEIISGIQVIKMYAWEKPFAKLISAARRAELKIVLKSGFIRGLYMTFGLFTTRAALFATMVGLILMQEEITAAKVFVVASYLNIVAFSMSGMFVRGVAEIAEGLVATRRLQKFLEYDEISERFLQNGGCEDSDKPEREESNVALSFQGVTARWVMPQEENQSHRPLTLDNLNADIPRGRLVGIVGAIGSGKSSILQAILGELPLEAGRIVCNETISYVSQEPWLFAGSIRQNILFDNALDRKRYKKVLRVCALEADLEQFPDGDETLVGERGISLSGGQKARICLARAVYKQSGIYLMDDPLSAVDAHVAKHLFELCIGDKGFLGRQGATRILVTHQVHFLVEADWVIVMNDGKIEAQGPPQELMHNGIDFVQMGESESTPDHDTHLSRQDSCTSVTSSRSSVSEEDNDERAEQYDSKKMEQAFEKSSADSLAGSMFLHYSSGAGGLAIAICLIFLFVLTQLIVSFTDYWISFWVSQEELRSFIEAKNDSHVLEIGSSEPLGTDVCLYVQAGAVAGIFVVGMIRAVNFYRSCARASQNIHDWCFKGFISATKRFFDTNPSGRILNRFSKDMGAMDELLPKSIMDATQTVLTIIGAMLVILIVQPFFLIPILILLAILLYTRTIYMKTSQNSRRLEGITRSPIFTHIATTLNGLPTIRSFKVQQLLIAEFDQHQNVNTGAYFMFHCGRVAFGMVLDLIFFVFLVTVVFTFLLLDNSVLGDKVGLVVTQITALAGMLQFGIRQSAEMFNHLIAVERLLEYRDLPAEKQPKEDAERAVLPKQWPSEGRIEFKNVKFKYFEDAPLVLRDLSFEIKPREKVGIVGRTGAGKSSIIGALFRTAIIEGNIAIDGINTENITLETLRSNISIIPQDPVLFSGTLRKNLDPFDKYSDADLWQALELVELKEVADGPSGLQTYIAAGGSNFSVGQRQLLCLARAILRSNRILVLDEATANVDPETDHLIQQTIRQRFAECTVLTIAHRLNTIMDYDRILVMSDGKAVEFGTPCELVQIPQGVFREIVMATGPVEAENLINLAKK</sequence>
<feature type="transmembrane region" description="Helical" evidence="10">
    <location>
        <begin position="206"/>
        <end position="228"/>
    </location>
</feature>
<proteinExistence type="inferred from homology"/>
<evidence type="ECO:0000256" key="2">
    <source>
        <dbReference type="ARBA" id="ARBA00009726"/>
    </source>
</evidence>
<feature type="transmembrane region" description="Helical" evidence="10">
    <location>
        <begin position="133"/>
        <end position="149"/>
    </location>
</feature>
<dbReference type="GeneID" id="109424077"/>
<dbReference type="Pfam" id="PF00664">
    <property type="entry name" value="ABC_membrane"/>
    <property type="match status" value="2"/>
</dbReference>
<evidence type="ECO:0000256" key="1">
    <source>
        <dbReference type="ARBA" id="ARBA00004141"/>
    </source>
</evidence>
<keyword evidence="14" id="KW-1185">Reference proteome</keyword>
<evidence type="ECO:0000256" key="3">
    <source>
        <dbReference type="ARBA" id="ARBA00022448"/>
    </source>
</evidence>
<comment type="similarity">
    <text evidence="2">Belongs to the ABC transporter superfamily. ABCC family. Conjugate transporter (TC 3.A.1.208) subfamily.</text>
</comment>
<evidence type="ECO:0000256" key="9">
    <source>
        <dbReference type="SAM" id="MobiDB-lite"/>
    </source>
</evidence>
<feature type="domain" description="ABC transporter" evidence="11">
    <location>
        <begin position="1061"/>
        <end position="1293"/>
    </location>
</feature>
<feature type="transmembrane region" description="Helical" evidence="10">
    <location>
        <begin position="782"/>
        <end position="801"/>
    </location>
</feature>
<evidence type="ECO:0000259" key="12">
    <source>
        <dbReference type="PROSITE" id="PS50929"/>
    </source>
</evidence>
<organism evidence="13 14">
    <name type="scientific">Aedes albopictus</name>
    <name type="common">Asian tiger mosquito</name>
    <name type="synonym">Stegomyia albopicta</name>
    <dbReference type="NCBI Taxonomy" id="7160"/>
    <lineage>
        <taxon>Eukaryota</taxon>
        <taxon>Metazoa</taxon>
        <taxon>Ecdysozoa</taxon>
        <taxon>Arthropoda</taxon>
        <taxon>Hexapoda</taxon>
        <taxon>Insecta</taxon>
        <taxon>Pterygota</taxon>
        <taxon>Neoptera</taxon>
        <taxon>Endopterygota</taxon>
        <taxon>Diptera</taxon>
        <taxon>Nematocera</taxon>
        <taxon>Culicoidea</taxon>
        <taxon>Culicidae</taxon>
        <taxon>Culicinae</taxon>
        <taxon>Aedini</taxon>
        <taxon>Aedes</taxon>
        <taxon>Stegomyia</taxon>
    </lineage>
</organism>
<dbReference type="InterPro" id="IPR036640">
    <property type="entry name" value="ABC1_TM_sf"/>
</dbReference>
<keyword evidence="5" id="KW-0547">Nucleotide-binding</keyword>
<feature type="region of interest" description="Disordered" evidence="9">
    <location>
        <begin position="650"/>
        <end position="692"/>
    </location>
</feature>
<keyword evidence="7 10" id="KW-1133">Transmembrane helix</keyword>
<evidence type="ECO:0000256" key="5">
    <source>
        <dbReference type="ARBA" id="ARBA00022741"/>
    </source>
</evidence>
<dbReference type="RefSeq" id="XP_019554704.2">
    <property type="nucleotide sequence ID" value="XM_019699159.3"/>
</dbReference>
<dbReference type="InterPro" id="IPR011527">
    <property type="entry name" value="ABC1_TM_dom"/>
</dbReference>
<feature type="transmembrane region" description="Helical" evidence="10">
    <location>
        <begin position="347"/>
        <end position="369"/>
    </location>
</feature>
<feature type="domain" description="ABC transmembrane type-1" evidence="12">
    <location>
        <begin position="95"/>
        <end position="368"/>
    </location>
</feature>
<feature type="transmembrane region" description="Helical" evidence="10">
    <location>
        <begin position="317"/>
        <end position="341"/>
    </location>
</feature>
<protein>
    <submittedName>
        <fullName evidence="13">Uncharacterized protein</fullName>
    </submittedName>
</protein>
<reference evidence="14" key="1">
    <citation type="journal article" date="2015" name="Proc. Natl. Acad. Sci. U.S.A.">
        <title>Genome sequence of the Asian Tiger mosquito, Aedes albopictus, reveals insights into its biology, genetics, and evolution.</title>
        <authorList>
            <person name="Chen X.G."/>
            <person name="Jiang X."/>
            <person name="Gu J."/>
            <person name="Xu M."/>
            <person name="Wu Y."/>
            <person name="Deng Y."/>
            <person name="Zhang C."/>
            <person name="Bonizzoni M."/>
            <person name="Dermauw W."/>
            <person name="Vontas J."/>
            <person name="Armbruster P."/>
            <person name="Huang X."/>
            <person name="Yang Y."/>
            <person name="Zhang H."/>
            <person name="He W."/>
            <person name="Peng H."/>
            <person name="Liu Y."/>
            <person name="Wu K."/>
            <person name="Chen J."/>
            <person name="Lirakis M."/>
            <person name="Topalis P."/>
            <person name="Van Leeuwen T."/>
            <person name="Hall A.B."/>
            <person name="Jiang X."/>
            <person name="Thorpe C."/>
            <person name="Mueller R.L."/>
            <person name="Sun C."/>
            <person name="Waterhouse R.M."/>
            <person name="Yan G."/>
            <person name="Tu Z.J."/>
            <person name="Fang X."/>
            <person name="James A.A."/>
        </authorList>
    </citation>
    <scope>NUCLEOTIDE SEQUENCE [LARGE SCALE GENOMIC DNA]</scope>
    <source>
        <strain evidence="14">Foshan</strain>
    </source>
</reference>
<feature type="domain" description="ABC transporter" evidence="11">
    <location>
        <begin position="419"/>
        <end position="652"/>
    </location>
</feature>
<accession>A0ABM1YF93</accession>
<dbReference type="SUPFAM" id="SSF90123">
    <property type="entry name" value="ABC transporter transmembrane region"/>
    <property type="match status" value="2"/>
</dbReference>
<dbReference type="CDD" id="cd03244">
    <property type="entry name" value="ABCC_MRP_domain2"/>
    <property type="match status" value="1"/>
</dbReference>
<dbReference type="PANTHER" id="PTHR24223">
    <property type="entry name" value="ATP-BINDING CASSETTE SUB-FAMILY C"/>
    <property type="match status" value="1"/>
</dbReference>
<evidence type="ECO:0000256" key="6">
    <source>
        <dbReference type="ARBA" id="ARBA00022840"/>
    </source>
</evidence>
<keyword evidence="4 10" id="KW-0812">Transmembrane</keyword>